<dbReference type="Proteomes" id="UP000734854">
    <property type="component" value="Unassembled WGS sequence"/>
</dbReference>
<proteinExistence type="predicted"/>
<dbReference type="AlphaFoldDB" id="A0A8J5F0Q3"/>
<evidence type="ECO:0000259" key="1">
    <source>
        <dbReference type="Pfam" id="PF24765"/>
    </source>
</evidence>
<sequence length="483" mass="54785">MIENKQKLVACHLCSYLNYILQLILNMLQIEVLGVSLPWARMSTDCGISDQYIKLSQQNSVHNNDFQNDLDLNASTNPFLENSNYHSLSSSGDILPTQQSTTDNLIDLLTGELILSPEPENSNVLESKFNNVDNLHIFGNDDSGNLHRTSSVSGFKDEAVKELGHVQHYKDLSITLLRSGKVQIWVSNTIHTDKQSIGTWDLKSLISESPQLYGPKKHNSEKEIPRHVKFQFRNAVRCRIVWVKLALPHLQPNIGEYNLFSFDENYSLRPSDSFAGNVENTRCIHAKRLLVFGKSVKDQGQDQDLSIQSTEMMKLRSFLDRSPSLSRFRIPIEGERLRDNDLVVEQFLSPISPAIAGFRIDAFNIIRPRVTHSPMNTVDDIELNLRRYMQESRKAVVVGEYRLPEAKAGTPLYFDFPQQFQANLVVFKLFGDITAFVDDVPDQDSKSFRAHPLASGLSLSNKVKLYYYADPYELGKLSSLSAI</sequence>
<dbReference type="InterPro" id="IPR057553">
    <property type="entry name" value="SAC9_GBDL_2nd"/>
</dbReference>
<dbReference type="Pfam" id="PF24789">
    <property type="entry name" value="SAC9_GBDL_2nd"/>
    <property type="match status" value="1"/>
</dbReference>
<evidence type="ECO:0000259" key="2">
    <source>
        <dbReference type="Pfam" id="PF24789"/>
    </source>
</evidence>
<evidence type="ECO:0000313" key="3">
    <source>
        <dbReference type="EMBL" id="KAG6479210.1"/>
    </source>
</evidence>
<name>A0A8J5F0Q3_ZINOF</name>
<dbReference type="InterPro" id="IPR057554">
    <property type="entry name" value="SAC9_C"/>
</dbReference>
<organism evidence="3 4">
    <name type="scientific">Zingiber officinale</name>
    <name type="common">Ginger</name>
    <name type="synonym">Amomum zingiber</name>
    <dbReference type="NCBI Taxonomy" id="94328"/>
    <lineage>
        <taxon>Eukaryota</taxon>
        <taxon>Viridiplantae</taxon>
        <taxon>Streptophyta</taxon>
        <taxon>Embryophyta</taxon>
        <taxon>Tracheophyta</taxon>
        <taxon>Spermatophyta</taxon>
        <taxon>Magnoliopsida</taxon>
        <taxon>Liliopsida</taxon>
        <taxon>Zingiberales</taxon>
        <taxon>Zingiberaceae</taxon>
        <taxon>Zingiber</taxon>
    </lineage>
</organism>
<protein>
    <submittedName>
        <fullName evidence="3">Uncharacterized protein</fullName>
    </submittedName>
</protein>
<dbReference type="Pfam" id="PF24765">
    <property type="entry name" value="SAC9_C"/>
    <property type="match status" value="1"/>
</dbReference>
<feature type="domain" description="SAC9 second GBDL" evidence="2">
    <location>
        <begin position="181"/>
        <end position="295"/>
    </location>
</feature>
<evidence type="ECO:0000313" key="4">
    <source>
        <dbReference type="Proteomes" id="UP000734854"/>
    </source>
</evidence>
<gene>
    <name evidence="3" type="ORF">ZIOFF_062671</name>
</gene>
<reference evidence="3 4" key="1">
    <citation type="submission" date="2020-08" db="EMBL/GenBank/DDBJ databases">
        <title>Plant Genome Project.</title>
        <authorList>
            <person name="Zhang R.-G."/>
        </authorList>
    </citation>
    <scope>NUCLEOTIDE SEQUENCE [LARGE SCALE GENOMIC DNA]</scope>
    <source>
        <tissue evidence="3">Rhizome</tissue>
    </source>
</reference>
<feature type="domain" description="SAC9 C-terminal" evidence="1">
    <location>
        <begin position="325"/>
        <end position="483"/>
    </location>
</feature>
<keyword evidence="4" id="KW-1185">Reference proteome</keyword>
<comment type="caution">
    <text evidence="3">The sequence shown here is derived from an EMBL/GenBank/DDBJ whole genome shotgun (WGS) entry which is preliminary data.</text>
</comment>
<dbReference type="PANTHER" id="PTHR46817:SF1">
    <property type="entry name" value="SAC DOMAIN-CONTAINING PROTEIN"/>
    <property type="match status" value="1"/>
</dbReference>
<dbReference type="EMBL" id="JACMSC010000017">
    <property type="protein sequence ID" value="KAG6479210.1"/>
    <property type="molecule type" value="Genomic_DNA"/>
</dbReference>
<dbReference type="PANTHER" id="PTHR46817">
    <property type="entry name" value="PHOSPHOINOSITIDE PHOSPHATASE SAC9-RELATED"/>
    <property type="match status" value="1"/>
</dbReference>
<accession>A0A8J5F0Q3</accession>